<dbReference type="InterPro" id="IPR036691">
    <property type="entry name" value="Endo/exonu/phosph_ase_sf"/>
</dbReference>
<dbReference type="PANTHER" id="PTHR42834">
    <property type="entry name" value="ENDONUCLEASE/EXONUCLEASE/PHOSPHATASE FAMILY PROTEIN (AFU_ORTHOLOGUE AFUA_3G09210)"/>
    <property type="match status" value="1"/>
</dbReference>
<organism evidence="4 5">
    <name type="scientific">Streptomyces meridianus</name>
    <dbReference type="NCBI Taxonomy" id="2938945"/>
    <lineage>
        <taxon>Bacteria</taxon>
        <taxon>Bacillati</taxon>
        <taxon>Actinomycetota</taxon>
        <taxon>Actinomycetes</taxon>
        <taxon>Kitasatosporales</taxon>
        <taxon>Streptomycetaceae</taxon>
        <taxon>Streptomyces</taxon>
    </lineage>
</organism>
<feature type="domain" description="Endonuclease/exonuclease/phosphatase" evidence="3">
    <location>
        <begin position="299"/>
        <end position="589"/>
    </location>
</feature>
<dbReference type="GO" id="GO:0004519">
    <property type="term" value="F:endonuclease activity"/>
    <property type="evidence" value="ECO:0007669"/>
    <property type="project" value="UniProtKB-KW"/>
</dbReference>
<reference evidence="4" key="1">
    <citation type="journal article" date="2023" name="Int. J. Syst. Evol. Microbiol.">
        <title>Streptomyces meridianus sp. nov. isolated from brackish water of the Tagus estuary in Alcochete, Portugal.</title>
        <authorList>
            <person name="Santos J.D.N."/>
            <person name="Klimek D."/>
            <person name="Calusinska M."/>
            <person name="Lobo Da Cunha A."/>
            <person name="Catita J."/>
            <person name="Goncalves H."/>
            <person name="Gonzalez I."/>
            <person name="Reyes F."/>
            <person name="Lage O.M."/>
        </authorList>
    </citation>
    <scope>NUCLEOTIDE SEQUENCE</scope>
    <source>
        <strain evidence="4">MTZ3.1</strain>
    </source>
</reference>
<dbReference type="InterPro" id="IPR005135">
    <property type="entry name" value="Endo/exonuclease/phosphatase"/>
</dbReference>
<accession>A0ABT0X4X4</accession>
<dbReference type="RefSeq" id="WP_251412575.1">
    <property type="nucleotide sequence ID" value="NZ_JAMQGM010000019.1"/>
</dbReference>
<dbReference type="CDD" id="cd04486">
    <property type="entry name" value="YhcR_OBF_like"/>
    <property type="match status" value="1"/>
</dbReference>
<keyword evidence="4" id="KW-0540">Nuclease</keyword>
<dbReference type="Pfam" id="PF03372">
    <property type="entry name" value="Exo_endo_phos"/>
    <property type="match status" value="1"/>
</dbReference>
<evidence type="ECO:0000313" key="5">
    <source>
        <dbReference type="Proteomes" id="UP001167160"/>
    </source>
</evidence>
<dbReference type="SUPFAM" id="SSF56219">
    <property type="entry name" value="DNase I-like"/>
    <property type="match status" value="1"/>
</dbReference>
<dbReference type="PANTHER" id="PTHR42834:SF1">
    <property type="entry name" value="ENDONUCLEASE_EXONUCLEASE_PHOSPHATASE FAMILY PROTEIN (AFU_ORTHOLOGUE AFUA_3G09210)"/>
    <property type="match status" value="1"/>
</dbReference>
<dbReference type="Proteomes" id="UP001167160">
    <property type="component" value="Unassembled WGS sequence"/>
</dbReference>
<feature type="compositionally biased region" description="Polar residues" evidence="1">
    <location>
        <begin position="481"/>
        <end position="490"/>
    </location>
</feature>
<feature type="region of interest" description="Disordered" evidence="1">
    <location>
        <begin position="401"/>
        <end position="421"/>
    </location>
</feature>
<evidence type="ECO:0000256" key="1">
    <source>
        <dbReference type="SAM" id="MobiDB-lite"/>
    </source>
</evidence>
<protein>
    <submittedName>
        <fullName evidence="4">Endonuclease/exonuclease/phosphatase family protein</fullName>
    </submittedName>
</protein>
<feature type="chain" id="PRO_5045326494" evidence="2">
    <location>
        <begin position="33"/>
        <end position="598"/>
    </location>
</feature>
<keyword evidence="4" id="KW-0378">Hydrolase</keyword>
<evidence type="ECO:0000259" key="3">
    <source>
        <dbReference type="Pfam" id="PF03372"/>
    </source>
</evidence>
<keyword evidence="5" id="KW-1185">Reference proteome</keyword>
<feature type="compositionally biased region" description="Polar residues" evidence="1">
    <location>
        <begin position="412"/>
        <end position="421"/>
    </location>
</feature>
<keyword evidence="4" id="KW-0255">Endonuclease</keyword>
<dbReference type="EMBL" id="JAMQGM010000019">
    <property type="protein sequence ID" value="MCM2577583.1"/>
    <property type="molecule type" value="Genomic_DNA"/>
</dbReference>
<proteinExistence type="predicted"/>
<gene>
    <name evidence="4" type="ORF">M1E25_09480</name>
</gene>
<comment type="caution">
    <text evidence="4">The sequence shown here is derived from an EMBL/GenBank/DDBJ whole genome shotgun (WGS) entry which is preliminary data.</text>
</comment>
<name>A0ABT0X4X4_9ACTN</name>
<dbReference type="Gene3D" id="3.60.10.10">
    <property type="entry name" value="Endonuclease/exonuclease/phosphatase"/>
    <property type="match status" value="1"/>
</dbReference>
<feature type="region of interest" description="Disordered" evidence="1">
    <location>
        <begin position="469"/>
        <end position="490"/>
    </location>
</feature>
<feature type="signal peptide" evidence="2">
    <location>
        <begin position="1"/>
        <end position="32"/>
    </location>
</feature>
<evidence type="ECO:0000256" key="2">
    <source>
        <dbReference type="SAM" id="SignalP"/>
    </source>
</evidence>
<sequence>MDNPTRARTVCAALTLALTASALAAFPQPAQAAGVTVPAIQGTTRISPYNGSTVTTTGIVTAVRSTGTSRGFWIQDESGDGDSATSDGIFVYRGSSSVHTSVGNKVTVTGRVSEYYPGGGTQSLTELTSATWTTQSSGNPLPAAAPLDDATVPSAYAPANDGNSIESMTLQPTDYGLDKLESTEGMRVSVADARVVGATNTYGELWVGVKPSQNTSAGGGALYSSYSSQNSGRIKVLPLTGSAPAAKVGDTLSGTTTGPLDYSSFGGYTLAATSLGSLATGGTAKETTAAQSPGQLAVATYNVENLDPSDPASKFTALAQGIVGNLTSPDIVALEEVQDNNGAVDDGTVAADRTLDQLAAAVSAAGGPSYAYTQIDPVDGADGGEPGGNIRQAFLYNPARVSLTSRPGGGPTTANSVVDSSGTAQLKYSPGRIAPADSAWNASRKPLAAEFVFDGKPVVLIANHFNSKGGDEPLHGRNQPPARSSETQRTSQAAVVNAFVDDILAVQSDARVVVLGDLNDFAFSEAVNTLEGGVLTDLVDTLPASERYTYVYDGNSQALDHTLVSPALSSYEYDIVHVNAEFPDQTSDHDPQVVRLTP</sequence>
<evidence type="ECO:0000313" key="4">
    <source>
        <dbReference type="EMBL" id="MCM2577583.1"/>
    </source>
</evidence>
<keyword evidence="2" id="KW-0732">Signal</keyword>